<name>A0ABQ2UK23_9ACTN</name>
<gene>
    <name evidence="1" type="ORF">GCM10010211_00830</name>
</gene>
<evidence type="ECO:0000313" key="1">
    <source>
        <dbReference type="EMBL" id="GGU41663.1"/>
    </source>
</evidence>
<reference evidence="2" key="1">
    <citation type="journal article" date="2019" name="Int. J. Syst. Evol. Microbiol.">
        <title>The Global Catalogue of Microorganisms (GCM) 10K type strain sequencing project: providing services to taxonomists for standard genome sequencing and annotation.</title>
        <authorList>
            <consortium name="The Broad Institute Genomics Platform"/>
            <consortium name="The Broad Institute Genome Sequencing Center for Infectious Disease"/>
            <person name="Wu L."/>
            <person name="Ma J."/>
        </authorList>
    </citation>
    <scope>NUCLEOTIDE SEQUENCE [LARGE SCALE GENOMIC DNA]</scope>
    <source>
        <strain evidence="2">JCM 3399</strain>
    </source>
</reference>
<organism evidence="1 2">
    <name type="scientific">Streptomyces albospinus</name>
    <dbReference type="NCBI Taxonomy" id="285515"/>
    <lineage>
        <taxon>Bacteria</taxon>
        <taxon>Bacillati</taxon>
        <taxon>Actinomycetota</taxon>
        <taxon>Actinomycetes</taxon>
        <taxon>Kitasatosporales</taxon>
        <taxon>Streptomycetaceae</taxon>
        <taxon>Streptomyces</taxon>
    </lineage>
</organism>
<dbReference type="Gene3D" id="3.40.50.150">
    <property type="entry name" value="Vaccinia Virus protein VP39"/>
    <property type="match status" value="1"/>
</dbReference>
<dbReference type="EMBL" id="BMRP01000001">
    <property type="protein sequence ID" value="GGU41663.1"/>
    <property type="molecule type" value="Genomic_DNA"/>
</dbReference>
<dbReference type="InterPro" id="IPR029063">
    <property type="entry name" value="SAM-dependent_MTases_sf"/>
</dbReference>
<keyword evidence="2" id="KW-1185">Reference proteome</keyword>
<dbReference type="Gene3D" id="3.90.120.10">
    <property type="entry name" value="DNA Methylase, subunit A, domain 2"/>
    <property type="match status" value="1"/>
</dbReference>
<dbReference type="SUPFAM" id="SSF53335">
    <property type="entry name" value="S-adenosyl-L-methionine-dependent methyltransferases"/>
    <property type="match status" value="2"/>
</dbReference>
<dbReference type="Proteomes" id="UP000654471">
    <property type="component" value="Unassembled WGS sequence"/>
</dbReference>
<evidence type="ECO:0000313" key="2">
    <source>
        <dbReference type="Proteomes" id="UP000654471"/>
    </source>
</evidence>
<comment type="caution">
    <text evidence="1">The sequence shown here is derived from an EMBL/GenBank/DDBJ whole genome shotgun (WGS) entry which is preliminary data.</text>
</comment>
<evidence type="ECO:0008006" key="3">
    <source>
        <dbReference type="Google" id="ProtNLM"/>
    </source>
</evidence>
<accession>A0ABQ2UK23</accession>
<dbReference type="RefSeq" id="WP_189295094.1">
    <property type="nucleotide sequence ID" value="NZ_BMRP01000001.1"/>
</dbReference>
<proteinExistence type="predicted"/>
<sequence length="420" mass="46221">MSAVGLADINEAPDAPWLTEAWSQEDLEAVAAPWPVRWLFPPKPGDPDRVVYPFSGPGGLEVGIRDVLGHNLDIIGIELNKDAAATATAAGFQRIVADVRTLDPHHPALRWTRGLLVTAPCQCWTPAGKRAGLDPRNQQIFLDMLTCAWEATIGVWEEDQCADDCPSDCLDCPYGWSGPIYGLDEVRAMAKDLTDERIGLLAEVVIWGLALSAVGEDFRWIAMEQSSALPEVIIEGIRDEFRCADWLSVDFQVLDAVEYGLASRRKRAFMLAARHRYLDTARTKPVSDLPTTTAAKALQWPEGIRVNTRGVRKTAGGNCWSADKPATAITSKIRGWYWESDRDRRFSLDEAALLVGFRPGYPWTGSRSSCTQQIGDVVAPPMGAVVIGSLLSQPWEDCLRQYLADIYNHAPAQPEHALAA</sequence>
<protein>
    <recommendedName>
        <fullName evidence="3">DNA (cytosine-5-)-methyltransferase</fullName>
    </recommendedName>
</protein>